<organism evidence="5">
    <name type="scientific">Dictyopteris divaricata</name>
    <dbReference type="NCBI Taxonomy" id="156996"/>
    <lineage>
        <taxon>Eukaryota</taxon>
        <taxon>Sar</taxon>
        <taxon>Stramenopiles</taxon>
        <taxon>Ochrophyta</taxon>
        <taxon>PX clade</taxon>
        <taxon>Phaeophyceae</taxon>
        <taxon>Dictyotales</taxon>
        <taxon>Dictyotaceae</taxon>
        <taxon>Dictyopteris</taxon>
    </lineage>
</organism>
<evidence type="ECO:0000313" key="5">
    <source>
        <dbReference type="EMBL" id="QDB64111.1"/>
    </source>
</evidence>
<dbReference type="GO" id="GO:1990904">
    <property type="term" value="C:ribonucleoprotein complex"/>
    <property type="evidence" value="ECO:0007669"/>
    <property type="project" value="UniProtKB-KW"/>
</dbReference>
<dbReference type="InterPro" id="IPR000630">
    <property type="entry name" value="Ribosomal_uS8"/>
</dbReference>
<comment type="similarity">
    <text evidence="1 4">Belongs to the universal ribosomal protein uS8 family.</text>
</comment>
<evidence type="ECO:0000256" key="2">
    <source>
        <dbReference type="ARBA" id="ARBA00022980"/>
    </source>
</evidence>
<dbReference type="GeneID" id="40880678"/>
<dbReference type="Gene3D" id="3.30.1490.10">
    <property type="match status" value="1"/>
</dbReference>
<dbReference type="RefSeq" id="YP_009672626.1">
    <property type="nucleotide sequence ID" value="NC_043845.1"/>
</dbReference>
<accession>A0A4Y5T8Q7</accession>
<reference evidence="5" key="1">
    <citation type="journal article" date="2019" name="J. Mol. Evol.">
        <title>Understanding the Evolution of Mitochondrial Genomes in Phaeophyceae Inferred from Mitogenomes of Ishige okamurae (Ishigeales) and Dictyopteris divaricata (Dictyotales).</title>
        <authorList>
            <person name="Liu F."/>
            <person name="Zhang Y."/>
            <person name="Bi Y."/>
            <person name="Chen W."/>
            <person name="Moejes F.W."/>
        </authorList>
    </citation>
    <scope>NUCLEOTIDE SEQUENCE</scope>
</reference>
<dbReference type="PROSITE" id="PS00053">
    <property type="entry name" value="RIBOSOMAL_S8"/>
    <property type="match status" value="1"/>
</dbReference>
<dbReference type="GO" id="GO:0003735">
    <property type="term" value="F:structural constituent of ribosome"/>
    <property type="evidence" value="ECO:0007669"/>
    <property type="project" value="InterPro"/>
</dbReference>
<proteinExistence type="inferred from homology"/>
<evidence type="ECO:0000256" key="3">
    <source>
        <dbReference type="ARBA" id="ARBA00023274"/>
    </source>
</evidence>
<keyword evidence="5" id="KW-0496">Mitochondrion</keyword>
<evidence type="ECO:0000256" key="4">
    <source>
        <dbReference type="RuleBase" id="RU003660"/>
    </source>
</evidence>
<keyword evidence="2 4" id="KW-0689">Ribosomal protein</keyword>
<dbReference type="AlphaFoldDB" id="A0A4Y5T8Q7"/>
<dbReference type="EMBL" id="MG940856">
    <property type="protein sequence ID" value="QDB64111.1"/>
    <property type="molecule type" value="Genomic_DNA"/>
</dbReference>
<dbReference type="GO" id="GO:0005737">
    <property type="term" value="C:cytoplasm"/>
    <property type="evidence" value="ECO:0007669"/>
    <property type="project" value="UniProtKB-ARBA"/>
</dbReference>
<dbReference type="GO" id="GO:0005840">
    <property type="term" value="C:ribosome"/>
    <property type="evidence" value="ECO:0007669"/>
    <property type="project" value="UniProtKB-KW"/>
</dbReference>
<dbReference type="InterPro" id="IPR035987">
    <property type="entry name" value="Ribosomal_uS8_sf"/>
</dbReference>
<protein>
    <submittedName>
        <fullName evidence="5">Ribosomal protein S8</fullName>
    </submittedName>
</protein>
<evidence type="ECO:0000256" key="1">
    <source>
        <dbReference type="ARBA" id="ARBA00006471"/>
    </source>
</evidence>
<dbReference type="FunFam" id="3.30.1490.10:FF:000001">
    <property type="entry name" value="30S ribosomal protein S8"/>
    <property type="match status" value="1"/>
</dbReference>
<geneLocation type="mitochondrion" evidence="5"/>
<sequence length="123" mass="14172">MLSNLLSKLRNGQMAFHKTIRFRDIGFCTMVLDVLWDKGFIRGYTRLENRILLIYLLYEEGKPNLKRLTVLSKPTRRLYASCFELPRLVSNNGVLILSTTQGIMAADEAIQKRLGGELLAYFE</sequence>
<name>A0A4Y5T8Q7_9PHAE</name>
<gene>
    <name evidence="5" type="primary">rps8</name>
    <name evidence="5" type="ORF">DicdiMp02</name>
</gene>
<dbReference type="SUPFAM" id="SSF56047">
    <property type="entry name" value="Ribosomal protein S8"/>
    <property type="match status" value="1"/>
</dbReference>
<dbReference type="Gene3D" id="3.30.1370.30">
    <property type="match status" value="1"/>
</dbReference>
<dbReference type="GO" id="GO:0006412">
    <property type="term" value="P:translation"/>
    <property type="evidence" value="ECO:0007669"/>
    <property type="project" value="InterPro"/>
</dbReference>
<dbReference type="Pfam" id="PF00410">
    <property type="entry name" value="Ribosomal_S8"/>
    <property type="match status" value="1"/>
</dbReference>
<keyword evidence="3 4" id="KW-0687">Ribonucleoprotein</keyword>
<dbReference type="InterPro" id="IPR047863">
    <property type="entry name" value="Ribosomal_uS8_CS"/>
</dbReference>